<evidence type="ECO:0000313" key="2">
    <source>
        <dbReference type="Proteomes" id="UP001055879"/>
    </source>
</evidence>
<organism evidence="1 2">
    <name type="scientific">Arctium lappa</name>
    <name type="common">Greater burdock</name>
    <name type="synonym">Lappa major</name>
    <dbReference type="NCBI Taxonomy" id="4217"/>
    <lineage>
        <taxon>Eukaryota</taxon>
        <taxon>Viridiplantae</taxon>
        <taxon>Streptophyta</taxon>
        <taxon>Embryophyta</taxon>
        <taxon>Tracheophyta</taxon>
        <taxon>Spermatophyta</taxon>
        <taxon>Magnoliopsida</taxon>
        <taxon>eudicotyledons</taxon>
        <taxon>Gunneridae</taxon>
        <taxon>Pentapetalae</taxon>
        <taxon>asterids</taxon>
        <taxon>campanulids</taxon>
        <taxon>Asterales</taxon>
        <taxon>Asteraceae</taxon>
        <taxon>Carduoideae</taxon>
        <taxon>Cardueae</taxon>
        <taxon>Arctiinae</taxon>
        <taxon>Arctium</taxon>
    </lineage>
</organism>
<reference evidence="1 2" key="2">
    <citation type="journal article" date="2022" name="Mol. Ecol. Resour.">
        <title>The genomes of chicory, endive, great burdock and yacon provide insights into Asteraceae paleo-polyploidization history and plant inulin production.</title>
        <authorList>
            <person name="Fan W."/>
            <person name="Wang S."/>
            <person name="Wang H."/>
            <person name="Wang A."/>
            <person name="Jiang F."/>
            <person name="Liu H."/>
            <person name="Zhao H."/>
            <person name="Xu D."/>
            <person name="Zhang Y."/>
        </authorList>
    </citation>
    <scope>NUCLEOTIDE SEQUENCE [LARGE SCALE GENOMIC DNA]</scope>
    <source>
        <strain evidence="2">cv. Niubang</strain>
    </source>
</reference>
<evidence type="ECO:0000313" key="1">
    <source>
        <dbReference type="EMBL" id="KAI3759668.1"/>
    </source>
</evidence>
<reference evidence="2" key="1">
    <citation type="journal article" date="2022" name="Mol. Ecol. Resour.">
        <title>The genomes of chicory, endive, great burdock and yacon provide insights into Asteraceae palaeo-polyploidization history and plant inulin production.</title>
        <authorList>
            <person name="Fan W."/>
            <person name="Wang S."/>
            <person name="Wang H."/>
            <person name="Wang A."/>
            <person name="Jiang F."/>
            <person name="Liu H."/>
            <person name="Zhao H."/>
            <person name="Xu D."/>
            <person name="Zhang Y."/>
        </authorList>
    </citation>
    <scope>NUCLEOTIDE SEQUENCE [LARGE SCALE GENOMIC DNA]</scope>
    <source>
        <strain evidence="2">cv. Niubang</strain>
    </source>
</reference>
<dbReference type="Proteomes" id="UP001055879">
    <property type="component" value="Linkage Group LG02"/>
</dbReference>
<dbReference type="EMBL" id="CM042048">
    <property type="protein sequence ID" value="KAI3759668.1"/>
    <property type="molecule type" value="Genomic_DNA"/>
</dbReference>
<name>A0ACB9EKS5_ARCLA</name>
<comment type="caution">
    <text evidence="1">The sequence shown here is derived from an EMBL/GenBank/DDBJ whole genome shotgun (WGS) entry which is preliminary data.</text>
</comment>
<proteinExistence type="predicted"/>
<keyword evidence="2" id="KW-1185">Reference proteome</keyword>
<protein>
    <submittedName>
        <fullName evidence="1">Uncharacterized protein</fullName>
    </submittedName>
</protein>
<sequence length="90" mass="10313">MTKLLKSQQLNKCVQRMRTTKFEIEIEESIESDEGLPRVNGFKCNTSSFPIIIFFGKNPVDTGNSARVTSLLSFRHLSLTLTRKNSIAYW</sequence>
<gene>
    <name evidence="1" type="ORF">L6452_07650</name>
</gene>
<accession>A0ACB9EKS5</accession>